<feature type="domain" description="Response regulatory" evidence="2">
    <location>
        <begin position="1"/>
        <end position="64"/>
    </location>
</feature>
<evidence type="ECO:0000259" key="2">
    <source>
        <dbReference type="PROSITE" id="PS50110"/>
    </source>
</evidence>
<dbReference type="SUPFAM" id="SSF52172">
    <property type="entry name" value="CheY-like"/>
    <property type="match status" value="1"/>
</dbReference>
<protein>
    <recommendedName>
        <fullName evidence="2">Response regulatory domain-containing protein</fullName>
    </recommendedName>
</protein>
<reference evidence="3" key="1">
    <citation type="submission" date="2021-01" db="EMBL/GenBank/DDBJ databases">
        <title>Whole genome shotgun sequence of Actinoplanes rishiriensis NBRC 108556.</title>
        <authorList>
            <person name="Komaki H."/>
            <person name="Tamura T."/>
        </authorList>
    </citation>
    <scope>NUCLEOTIDE SEQUENCE</scope>
    <source>
        <strain evidence="3">NBRC 108556</strain>
    </source>
</reference>
<proteinExistence type="predicted"/>
<evidence type="ECO:0000313" key="4">
    <source>
        <dbReference type="Proteomes" id="UP000636960"/>
    </source>
</evidence>
<dbReference type="RefSeq" id="WP_203786710.1">
    <property type="nucleotide sequence ID" value="NZ_BOMV01000076.1"/>
</dbReference>
<sequence length="76" mass="8705">MTGRPADIARRPRRSRTRRHTRVIAVSGFSTASDRARSRTAGFDAHLPEPLDLTDLDHLLAIWTHDWTRPLHPEVL</sequence>
<evidence type="ECO:0000313" key="3">
    <source>
        <dbReference type="EMBL" id="GIE99735.1"/>
    </source>
</evidence>
<dbReference type="AlphaFoldDB" id="A0A919K2X3"/>
<name>A0A919K2X3_9ACTN</name>
<organism evidence="3 4">
    <name type="scientific">Paractinoplanes rishiriensis</name>
    <dbReference type="NCBI Taxonomy" id="1050105"/>
    <lineage>
        <taxon>Bacteria</taxon>
        <taxon>Bacillati</taxon>
        <taxon>Actinomycetota</taxon>
        <taxon>Actinomycetes</taxon>
        <taxon>Micromonosporales</taxon>
        <taxon>Micromonosporaceae</taxon>
        <taxon>Paractinoplanes</taxon>
    </lineage>
</organism>
<accession>A0A919K2X3</accession>
<dbReference type="Gene3D" id="3.40.50.2300">
    <property type="match status" value="1"/>
</dbReference>
<gene>
    <name evidence="3" type="ORF">Ari01nite_72000</name>
</gene>
<keyword evidence="4" id="KW-1185">Reference proteome</keyword>
<dbReference type="InterPro" id="IPR001789">
    <property type="entry name" value="Sig_transdc_resp-reg_receiver"/>
</dbReference>
<dbReference type="InterPro" id="IPR011006">
    <property type="entry name" value="CheY-like_superfamily"/>
</dbReference>
<comment type="caution">
    <text evidence="1">Lacks conserved residue(s) required for the propagation of feature annotation.</text>
</comment>
<evidence type="ECO:0000256" key="1">
    <source>
        <dbReference type="PROSITE-ProRule" id="PRU00169"/>
    </source>
</evidence>
<dbReference type="PROSITE" id="PS50110">
    <property type="entry name" value="RESPONSE_REGULATORY"/>
    <property type="match status" value="1"/>
</dbReference>
<comment type="caution">
    <text evidence="3">The sequence shown here is derived from an EMBL/GenBank/DDBJ whole genome shotgun (WGS) entry which is preliminary data.</text>
</comment>
<dbReference type="Proteomes" id="UP000636960">
    <property type="component" value="Unassembled WGS sequence"/>
</dbReference>
<dbReference type="GO" id="GO:0000160">
    <property type="term" value="P:phosphorelay signal transduction system"/>
    <property type="evidence" value="ECO:0007669"/>
    <property type="project" value="InterPro"/>
</dbReference>
<dbReference type="EMBL" id="BOMV01000076">
    <property type="protein sequence ID" value="GIE99735.1"/>
    <property type="molecule type" value="Genomic_DNA"/>
</dbReference>